<reference evidence="3" key="1">
    <citation type="submission" date="2016-10" db="EMBL/GenBank/DDBJ databases">
        <authorList>
            <person name="Varghese N."/>
            <person name="Submissions S."/>
        </authorList>
    </citation>
    <scope>NUCLEOTIDE SEQUENCE [LARGE SCALE GENOMIC DNA]</scope>
    <source>
        <strain evidence="3">CGMCC 4.3506</strain>
    </source>
</reference>
<keyword evidence="1" id="KW-1133">Transmembrane helix</keyword>
<organism evidence="2 3">
    <name type="scientific">Lentzea fradiae</name>
    <dbReference type="NCBI Taxonomy" id="200378"/>
    <lineage>
        <taxon>Bacteria</taxon>
        <taxon>Bacillati</taxon>
        <taxon>Actinomycetota</taxon>
        <taxon>Actinomycetes</taxon>
        <taxon>Pseudonocardiales</taxon>
        <taxon>Pseudonocardiaceae</taxon>
        <taxon>Lentzea</taxon>
    </lineage>
</organism>
<feature type="transmembrane region" description="Helical" evidence="1">
    <location>
        <begin position="18"/>
        <end position="35"/>
    </location>
</feature>
<evidence type="ECO:0000313" key="3">
    <source>
        <dbReference type="Proteomes" id="UP000199623"/>
    </source>
</evidence>
<gene>
    <name evidence="2" type="ORF">SAMN05216553_10323</name>
</gene>
<dbReference type="AlphaFoldDB" id="A0A1G7NHI7"/>
<name>A0A1G7NHI7_9PSEU</name>
<evidence type="ECO:0000256" key="1">
    <source>
        <dbReference type="SAM" id="Phobius"/>
    </source>
</evidence>
<keyword evidence="1" id="KW-0812">Transmembrane</keyword>
<dbReference type="Proteomes" id="UP000199623">
    <property type="component" value="Unassembled WGS sequence"/>
</dbReference>
<keyword evidence="1" id="KW-0472">Membrane</keyword>
<dbReference type="EMBL" id="FNCC01000003">
    <property type="protein sequence ID" value="SDF73493.1"/>
    <property type="molecule type" value="Genomic_DNA"/>
</dbReference>
<feature type="transmembrane region" description="Helical" evidence="1">
    <location>
        <begin position="117"/>
        <end position="138"/>
    </location>
</feature>
<keyword evidence="3" id="KW-1185">Reference proteome</keyword>
<evidence type="ECO:0008006" key="4">
    <source>
        <dbReference type="Google" id="ProtNLM"/>
    </source>
</evidence>
<dbReference type="STRING" id="200378.SAMN05216553_10323"/>
<sequence>MSEEGAVTRTLRSRRGRFLAGLALAAAVAGLVFVLRSSAEQRSWESSEGTVRERLRSGKSFQVKVEYPLPDGSRQVATLAENGPARHPGDRVTVRYDLENGQVADAALADNDQAHRVVGVMLGVVVLGGISVNVLAWAPRRRSRT</sequence>
<protein>
    <recommendedName>
        <fullName evidence="4">DUF3592 domain-containing protein</fullName>
    </recommendedName>
</protein>
<accession>A0A1G7NHI7</accession>
<evidence type="ECO:0000313" key="2">
    <source>
        <dbReference type="EMBL" id="SDF73493.1"/>
    </source>
</evidence>
<proteinExistence type="predicted"/>